<comment type="caution">
    <text evidence="2">The sequence shown here is derived from an EMBL/GenBank/DDBJ whole genome shotgun (WGS) entry which is preliminary data.</text>
</comment>
<dbReference type="InterPro" id="IPR022620">
    <property type="entry name" value="DUF2666"/>
</dbReference>
<gene>
    <name evidence="2" type="ORF">ENF72_02590</name>
</gene>
<dbReference type="EMBL" id="DQYG01000111">
    <property type="protein sequence ID" value="HDD31498.1"/>
    <property type="molecule type" value="Genomic_DNA"/>
</dbReference>
<organism evidence="2">
    <name type="scientific">Thermococcus litoralis</name>
    <dbReference type="NCBI Taxonomy" id="2265"/>
    <lineage>
        <taxon>Archaea</taxon>
        <taxon>Methanobacteriati</taxon>
        <taxon>Methanobacteriota</taxon>
        <taxon>Thermococci</taxon>
        <taxon>Thermococcales</taxon>
        <taxon>Thermococcaceae</taxon>
        <taxon>Thermococcus</taxon>
    </lineage>
</organism>
<evidence type="ECO:0000313" key="2">
    <source>
        <dbReference type="EMBL" id="HDD31498.1"/>
    </source>
</evidence>
<proteinExistence type="predicted"/>
<dbReference type="AlphaFoldDB" id="A0A7C0TZE2"/>
<sequence>MKMKIEDHIAFTANHKNWKVGDKLLAMEEHEIAHFLASVSNTVTLKIPEYLTEVMNVAGIMSLAEEIEKKEVWEILKTLKSPGTSRKLNPMIFEEDKKLKKLLLDVAKALLTREALSKKFSVSYPEDPITDLRTTLIYHDEHINFTAKHGSWIVVKRVIIDDKTPMADVARILASINETAVSKIPLYAEIDLRGIEQWFGDIKKAKSETEIKTLIDKLLHIPIEHYAPKEFAEHGKLYALRTALQKIGLSIDIPSKSLEKYLEKV</sequence>
<dbReference type="Pfam" id="PF10869">
    <property type="entry name" value="DUF2666"/>
    <property type="match status" value="2"/>
</dbReference>
<feature type="domain" description="DUF2666" evidence="1">
    <location>
        <begin position="6"/>
        <end position="118"/>
    </location>
</feature>
<name>A0A7C0TZE2_THELI</name>
<protein>
    <submittedName>
        <fullName evidence="2">DUF2666 domain-containing protein</fullName>
    </submittedName>
</protein>
<feature type="domain" description="DUF2666" evidence="1">
    <location>
        <begin position="141"/>
        <end position="264"/>
    </location>
</feature>
<evidence type="ECO:0000259" key="1">
    <source>
        <dbReference type="Pfam" id="PF10869"/>
    </source>
</evidence>
<dbReference type="Proteomes" id="UP000886210">
    <property type="component" value="Unassembled WGS sequence"/>
</dbReference>
<reference evidence="2" key="1">
    <citation type="journal article" date="2020" name="mSystems">
        <title>Genome- and Community-Level Interaction Insights into Carbon Utilization and Element Cycling Functions of Hydrothermarchaeota in Hydrothermal Sediment.</title>
        <authorList>
            <person name="Zhou Z."/>
            <person name="Liu Y."/>
            <person name="Xu W."/>
            <person name="Pan J."/>
            <person name="Luo Z.H."/>
            <person name="Li M."/>
        </authorList>
    </citation>
    <scope>NUCLEOTIDE SEQUENCE [LARGE SCALE GENOMIC DNA]</scope>
    <source>
        <strain evidence="2">HyVt-151</strain>
    </source>
</reference>
<accession>A0A7C0TZE2</accession>